<name>A0A1S2PPV4_9ACTN</name>
<organism evidence="2 3">
    <name type="scientific">Streptomyces monashensis</name>
    <dbReference type="NCBI Taxonomy" id="1678012"/>
    <lineage>
        <taxon>Bacteria</taxon>
        <taxon>Bacillati</taxon>
        <taxon>Actinomycetota</taxon>
        <taxon>Actinomycetes</taxon>
        <taxon>Kitasatosporales</taxon>
        <taxon>Streptomycetaceae</taxon>
        <taxon>Streptomyces</taxon>
    </lineage>
</organism>
<evidence type="ECO:0000256" key="1">
    <source>
        <dbReference type="SAM" id="MobiDB-lite"/>
    </source>
</evidence>
<comment type="caution">
    <text evidence="2">The sequence shown here is derived from an EMBL/GenBank/DDBJ whole genome shotgun (WGS) entry which is preliminary data.</text>
</comment>
<reference evidence="2 3" key="1">
    <citation type="submission" date="2016-10" db="EMBL/GenBank/DDBJ databases">
        <title>Genome sequence of Streptomyces sp. MUSC 1.</title>
        <authorList>
            <person name="Lee L.-H."/>
            <person name="Ser H.-L."/>
            <person name="Law J.W.-F."/>
        </authorList>
    </citation>
    <scope>NUCLEOTIDE SEQUENCE [LARGE SCALE GENOMIC DNA]</scope>
    <source>
        <strain evidence="2 3">MUSC 1</strain>
    </source>
</reference>
<feature type="region of interest" description="Disordered" evidence="1">
    <location>
        <begin position="31"/>
        <end position="85"/>
    </location>
</feature>
<dbReference type="EMBL" id="MLYO01000063">
    <property type="protein sequence ID" value="OIJ95848.1"/>
    <property type="molecule type" value="Genomic_DNA"/>
</dbReference>
<evidence type="ECO:0000313" key="2">
    <source>
        <dbReference type="EMBL" id="OIJ95848.1"/>
    </source>
</evidence>
<sequence length="191" mass="19224">MVGTGVGVTVLVAAGIPYASADGSAPRASAVHHAVRSVHRAAPPAAPTVPVGGRGAGGEKGEGRDGGGRDHGRDGGDRGRERGGRIYFNERTYSASAEGCITVSGSSSFSVFNDSRRTVEVFRGFTCDGGAPVTTVGPHGETFGEVTRSDHGGVFGDEGVFGRGGVLGAGGVFGEEGVVGSFRVVGHHGEW</sequence>
<dbReference type="Proteomes" id="UP000179642">
    <property type="component" value="Unassembled WGS sequence"/>
</dbReference>
<evidence type="ECO:0000313" key="3">
    <source>
        <dbReference type="Proteomes" id="UP000179642"/>
    </source>
</evidence>
<gene>
    <name evidence="2" type="ORF">BIV23_33590</name>
</gene>
<dbReference type="AlphaFoldDB" id="A0A1S2PPV4"/>
<accession>A0A1S2PPV4</accession>
<feature type="compositionally biased region" description="Basic and acidic residues" evidence="1">
    <location>
        <begin position="57"/>
        <end position="84"/>
    </location>
</feature>
<keyword evidence="3" id="KW-1185">Reference proteome</keyword>
<proteinExistence type="predicted"/>
<protein>
    <submittedName>
        <fullName evidence="2">Uncharacterized protein</fullName>
    </submittedName>
</protein>